<proteinExistence type="predicted"/>
<keyword evidence="5" id="KW-1185">Reference proteome</keyword>
<dbReference type="PANTHER" id="PTHR44845:SF6">
    <property type="entry name" value="BETA-ALANINE-ACTIVATING ENZYME"/>
    <property type="match status" value="1"/>
</dbReference>
<sequence>MVREDQKDDQRLVAYVVLHQEDRTEVKDLRRFMAERLPSYMLPGSMQTIDHMPLTENGKLNKQALPAPDFAVNLTDRGPRTPKEEVLCDLFMDILNLRHVGIDDGFFDLGAIPCLP</sequence>
<dbReference type="InterPro" id="IPR045851">
    <property type="entry name" value="AMP-bd_C_sf"/>
</dbReference>
<dbReference type="PANTHER" id="PTHR44845">
    <property type="entry name" value="CARRIER DOMAIN-CONTAINING PROTEIN"/>
    <property type="match status" value="1"/>
</dbReference>
<evidence type="ECO:0000313" key="5">
    <source>
        <dbReference type="Proteomes" id="UP000831787"/>
    </source>
</evidence>
<feature type="domain" description="AMP-binding enzyme C-terminal" evidence="3">
    <location>
        <begin position="6"/>
        <end position="59"/>
    </location>
</feature>
<accession>A0ABY4ERB9</accession>
<evidence type="ECO:0000256" key="2">
    <source>
        <dbReference type="ARBA" id="ARBA00022553"/>
    </source>
</evidence>
<name>A0ABY4ERB9_9BACI</name>
<dbReference type="Gene3D" id="3.40.50.1820">
    <property type="entry name" value="alpha/beta hydrolase"/>
    <property type="match status" value="1"/>
</dbReference>
<evidence type="ECO:0000259" key="3">
    <source>
        <dbReference type="Pfam" id="PF13193"/>
    </source>
</evidence>
<organism evidence="4 5">
    <name type="scientific">Halobacillus salinarum</name>
    <dbReference type="NCBI Taxonomy" id="2932257"/>
    <lineage>
        <taxon>Bacteria</taxon>
        <taxon>Bacillati</taxon>
        <taxon>Bacillota</taxon>
        <taxon>Bacilli</taxon>
        <taxon>Bacillales</taxon>
        <taxon>Bacillaceae</taxon>
        <taxon>Halobacillus</taxon>
    </lineage>
</organism>
<evidence type="ECO:0000313" key="4">
    <source>
        <dbReference type="EMBL" id="UOQ46452.1"/>
    </source>
</evidence>
<dbReference type="SUPFAM" id="SSF56801">
    <property type="entry name" value="Acetyl-CoA synthetase-like"/>
    <property type="match status" value="1"/>
</dbReference>
<dbReference type="EMBL" id="CP095073">
    <property type="protein sequence ID" value="UOQ46452.1"/>
    <property type="molecule type" value="Genomic_DNA"/>
</dbReference>
<reference evidence="4 5" key="1">
    <citation type="submission" date="2022-04" db="EMBL/GenBank/DDBJ databases">
        <title>Halobacillus sp. isolated from saltern.</title>
        <authorList>
            <person name="Won M."/>
            <person name="Lee C.-M."/>
            <person name="Woen H.-Y."/>
            <person name="Kwon S.-W."/>
        </authorList>
    </citation>
    <scope>NUCLEOTIDE SEQUENCE [LARGE SCALE GENOMIC DNA]</scope>
    <source>
        <strain evidence="4 5">SSBR10-3</strain>
    </source>
</reference>
<gene>
    <name evidence="4" type="ORF">MUN89_11445</name>
</gene>
<dbReference type="Proteomes" id="UP000831787">
    <property type="component" value="Chromosome"/>
</dbReference>
<dbReference type="InterPro" id="IPR029058">
    <property type="entry name" value="AB_hydrolase_fold"/>
</dbReference>
<keyword evidence="1" id="KW-0596">Phosphopantetheine</keyword>
<dbReference type="InterPro" id="IPR025110">
    <property type="entry name" value="AMP-bd_C"/>
</dbReference>
<dbReference type="Gene3D" id="3.30.300.30">
    <property type="match status" value="1"/>
</dbReference>
<dbReference type="Pfam" id="PF13193">
    <property type="entry name" value="AMP-binding_C"/>
    <property type="match status" value="1"/>
</dbReference>
<keyword evidence="2" id="KW-0597">Phosphoprotein</keyword>
<evidence type="ECO:0000256" key="1">
    <source>
        <dbReference type="ARBA" id="ARBA00022450"/>
    </source>
</evidence>
<protein>
    <recommendedName>
        <fullName evidence="3">AMP-binding enzyme C-terminal domain-containing protein</fullName>
    </recommendedName>
</protein>